<dbReference type="Proteomes" id="UP000078200">
    <property type="component" value="Unassembled WGS sequence"/>
</dbReference>
<dbReference type="STRING" id="7395.A0A1A9UQP1"/>
<reference evidence="1" key="1">
    <citation type="submission" date="2020-05" db="UniProtKB">
        <authorList>
            <consortium name="EnsemblMetazoa"/>
        </authorList>
    </citation>
    <scope>IDENTIFICATION</scope>
    <source>
        <strain evidence="1">TTRI</strain>
    </source>
</reference>
<protein>
    <submittedName>
        <fullName evidence="1">Uncharacterized protein</fullName>
    </submittedName>
</protein>
<dbReference type="EnsemblMetazoa" id="GAUT012303-RA">
    <property type="protein sequence ID" value="GAUT012303-PA"/>
    <property type="gene ID" value="GAUT012303"/>
</dbReference>
<keyword evidence="2" id="KW-1185">Reference proteome</keyword>
<evidence type="ECO:0000313" key="1">
    <source>
        <dbReference type="EnsemblMetazoa" id="GAUT012303-PA"/>
    </source>
</evidence>
<name>A0A1A9UQP1_GLOAU</name>
<accession>A0A1A9UQP1</accession>
<evidence type="ECO:0000313" key="2">
    <source>
        <dbReference type="Proteomes" id="UP000078200"/>
    </source>
</evidence>
<organism evidence="1 2">
    <name type="scientific">Glossina austeni</name>
    <name type="common">Savannah tsetse fly</name>
    <dbReference type="NCBI Taxonomy" id="7395"/>
    <lineage>
        <taxon>Eukaryota</taxon>
        <taxon>Metazoa</taxon>
        <taxon>Ecdysozoa</taxon>
        <taxon>Arthropoda</taxon>
        <taxon>Hexapoda</taxon>
        <taxon>Insecta</taxon>
        <taxon>Pterygota</taxon>
        <taxon>Neoptera</taxon>
        <taxon>Endopterygota</taxon>
        <taxon>Diptera</taxon>
        <taxon>Brachycera</taxon>
        <taxon>Muscomorpha</taxon>
        <taxon>Hippoboscoidea</taxon>
        <taxon>Glossinidae</taxon>
        <taxon>Glossina</taxon>
    </lineage>
</organism>
<dbReference type="VEuPathDB" id="VectorBase:GAUT012303"/>
<dbReference type="AlphaFoldDB" id="A0A1A9UQP1"/>
<sequence length="105" mass="11672">MESEKSAPQKDIRPQGRTYPKNAVAITNNKIISPTNQVVVNKVGEDEGEDQGLTIFIAGLGANYEFDLKKIIALSTLRILSIGLTVSYSFRLVYYSITEMKDELC</sequence>
<proteinExistence type="predicted"/>